<dbReference type="AlphaFoldDB" id="A0A5P1FHD5"/>
<dbReference type="EMBL" id="CM007383">
    <property type="protein sequence ID" value="ONK76309.1"/>
    <property type="molecule type" value="Genomic_DNA"/>
</dbReference>
<evidence type="ECO:0000256" key="1">
    <source>
        <dbReference type="SAM" id="Phobius"/>
    </source>
</evidence>
<evidence type="ECO:0008006" key="5">
    <source>
        <dbReference type="Google" id="ProtNLM"/>
    </source>
</evidence>
<keyword evidence="2" id="KW-0732">Signal</keyword>
<dbReference type="Gramene" id="ONK76309">
    <property type="protein sequence ID" value="ONK76309"/>
    <property type="gene ID" value="A4U43_C03F26250"/>
</dbReference>
<dbReference type="Proteomes" id="UP000243459">
    <property type="component" value="Chromosome 3"/>
</dbReference>
<keyword evidence="1" id="KW-1133">Transmembrane helix</keyword>
<keyword evidence="1" id="KW-0472">Membrane</keyword>
<reference evidence="4" key="1">
    <citation type="journal article" date="2017" name="Nat. Commun.">
        <title>The asparagus genome sheds light on the origin and evolution of a young Y chromosome.</title>
        <authorList>
            <person name="Harkess A."/>
            <person name="Zhou J."/>
            <person name="Xu C."/>
            <person name="Bowers J.E."/>
            <person name="Van der Hulst R."/>
            <person name="Ayyampalayam S."/>
            <person name="Mercati F."/>
            <person name="Riccardi P."/>
            <person name="McKain M.R."/>
            <person name="Kakrana A."/>
            <person name="Tang H."/>
            <person name="Ray J."/>
            <person name="Groenendijk J."/>
            <person name="Arikit S."/>
            <person name="Mathioni S.M."/>
            <person name="Nakano M."/>
            <person name="Shan H."/>
            <person name="Telgmann-Rauber A."/>
            <person name="Kanno A."/>
            <person name="Yue Z."/>
            <person name="Chen H."/>
            <person name="Li W."/>
            <person name="Chen Y."/>
            <person name="Xu X."/>
            <person name="Zhang Y."/>
            <person name="Luo S."/>
            <person name="Chen H."/>
            <person name="Gao J."/>
            <person name="Mao Z."/>
            <person name="Pires J.C."/>
            <person name="Luo M."/>
            <person name="Kudrna D."/>
            <person name="Wing R.A."/>
            <person name="Meyers B.C."/>
            <person name="Yi K."/>
            <person name="Kong H."/>
            <person name="Lavrijsen P."/>
            <person name="Sunseri F."/>
            <person name="Falavigna A."/>
            <person name="Ye Y."/>
            <person name="Leebens-Mack J.H."/>
            <person name="Chen G."/>
        </authorList>
    </citation>
    <scope>NUCLEOTIDE SEQUENCE [LARGE SCALE GENOMIC DNA]</scope>
    <source>
        <strain evidence="4">cv. DH0086</strain>
    </source>
</reference>
<dbReference type="InterPro" id="IPR036259">
    <property type="entry name" value="MFS_trans_sf"/>
</dbReference>
<gene>
    <name evidence="3" type="ORF">A4U43_C03F26250</name>
</gene>
<dbReference type="SUPFAM" id="SSF103473">
    <property type="entry name" value="MFS general substrate transporter"/>
    <property type="match status" value="1"/>
</dbReference>
<feature type="signal peptide" evidence="2">
    <location>
        <begin position="1"/>
        <end position="20"/>
    </location>
</feature>
<feature type="chain" id="PRO_5024405910" description="Major facilitator superfamily (MFS) profile domain-containing protein" evidence="2">
    <location>
        <begin position="21"/>
        <end position="67"/>
    </location>
</feature>
<name>A0A5P1FHD5_ASPOF</name>
<keyword evidence="4" id="KW-1185">Reference proteome</keyword>
<organism evidence="3 4">
    <name type="scientific">Asparagus officinalis</name>
    <name type="common">Garden asparagus</name>
    <dbReference type="NCBI Taxonomy" id="4686"/>
    <lineage>
        <taxon>Eukaryota</taxon>
        <taxon>Viridiplantae</taxon>
        <taxon>Streptophyta</taxon>
        <taxon>Embryophyta</taxon>
        <taxon>Tracheophyta</taxon>
        <taxon>Spermatophyta</taxon>
        <taxon>Magnoliopsida</taxon>
        <taxon>Liliopsida</taxon>
        <taxon>Asparagales</taxon>
        <taxon>Asparagaceae</taxon>
        <taxon>Asparagoideae</taxon>
        <taxon>Asparagus</taxon>
    </lineage>
</organism>
<dbReference type="Gene3D" id="1.20.1250.20">
    <property type="entry name" value="MFS general substrate transporter like domains"/>
    <property type="match status" value="1"/>
</dbReference>
<sequence>MNKYALACAFLASMTSILLGYDGAVISGASLFIKDDLKLTDTQIEILAGIINVSSLLGSVAAGRPHL</sequence>
<accession>A0A5P1FHD5</accession>
<protein>
    <recommendedName>
        <fullName evidence="5">Major facilitator superfamily (MFS) profile domain-containing protein</fullName>
    </recommendedName>
</protein>
<evidence type="ECO:0000313" key="3">
    <source>
        <dbReference type="EMBL" id="ONK76309.1"/>
    </source>
</evidence>
<proteinExistence type="predicted"/>
<feature type="transmembrane region" description="Helical" evidence="1">
    <location>
        <begin position="44"/>
        <end position="63"/>
    </location>
</feature>
<evidence type="ECO:0000256" key="2">
    <source>
        <dbReference type="SAM" id="SignalP"/>
    </source>
</evidence>
<keyword evidence="1" id="KW-0812">Transmembrane</keyword>
<evidence type="ECO:0000313" key="4">
    <source>
        <dbReference type="Proteomes" id="UP000243459"/>
    </source>
</evidence>